<proteinExistence type="predicted"/>
<feature type="non-terminal residue" evidence="1">
    <location>
        <position position="1"/>
    </location>
</feature>
<reference evidence="1" key="1">
    <citation type="submission" date="2021-03" db="EMBL/GenBank/DDBJ databases">
        <title>Evolutionary priming and transition to the ectomycorrhizal habit in an iconic lineage of mushroom-forming fungi: is preadaptation a requirement?</title>
        <authorList>
            <consortium name="DOE Joint Genome Institute"/>
            <person name="Looney B.P."/>
            <person name="Miyauchi S."/>
            <person name="Morin E."/>
            <person name="Drula E."/>
            <person name="Courty P.E."/>
            <person name="Chicoki N."/>
            <person name="Fauchery L."/>
            <person name="Kohler A."/>
            <person name="Kuo A."/>
            <person name="LaButti K."/>
            <person name="Pangilinan J."/>
            <person name="Lipzen A."/>
            <person name="Riley R."/>
            <person name="Andreopoulos W."/>
            <person name="He G."/>
            <person name="Johnson J."/>
            <person name="Barry K.W."/>
            <person name="Grigoriev I.V."/>
            <person name="Nagy L."/>
            <person name="Hibbett D."/>
            <person name="Henrissat B."/>
            <person name="Matheny P.B."/>
            <person name="Labbe J."/>
            <person name="Martin A.F."/>
        </authorList>
    </citation>
    <scope>NUCLEOTIDE SEQUENCE</scope>
    <source>
        <strain evidence="1">BPL698</strain>
    </source>
</reference>
<name>A0ACC0UNB2_9AGAM</name>
<evidence type="ECO:0000313" key="2">
    <source>
        <dbReference type="Proteomes" id="UP001207468"/>
    </source>
</evidence>
<dbReference type="Proteomes" id="UP001207468">
    <property type="component" value="Unassembled WGS sequence"/>
</dbReference>
<evidence type="ECO:0000313" key="1">
    <source>
        <dbReference type="EMBL" id="KAI9512574.1"/>
    </source>
</evidence>
<dbReference type="EMBL" id="JAGFNK010000008">
    <property type="protein sequence ID" value="KAI9512574.1"/>
    <property type="molecule type" value="Genomic_DNA"/>
</dbReference>
<sequence>MMSHHNRTPALQVQITQIDHSLESPGSLDNASLPKAPVLRIYGASSLGKKCCVHIHQVYPYFFVDGEQKARVVMDPAELMSPSVRRYITRLTDSLNYAIALSLKRNPQSLKSLKGIHFYGFNASYSPFLKIHIVDPALSGSVMGTPFHTFESHLSYVLQFLCDFGLYGYVWQRGADEDVEDTSSGPSFQSSAYYRQSRMALEFDTVAPLIMNRQNVSPRYLHHKLVIPQPQPSSEPLVLGVRELWEDERRRRIAAGLPPSPDLPQDPSANSRGNGGGWVAEARWIERERDVQVKKWIMTTFENRYRVWKPNRGAQEQNPYQDLIGPSQQDVKPVNQSSVEVDEQLLLSQEILPKQTFAVDDKDHLTDDDQAEDADTLNDIHPDGHSPHGTSQPPQEYHLINPVSSQQSNAGGSVTPRNRRRAEVAEYSLTPSSRGRSGQAKTPVFLLRQVQFANRTPQNTSYRWTEAERLAIQEDQSNFKASLVASVDPSLPEATEHFFLPTSSEEEERPHASDTAFKIPRTHDTDQNVPRLQLDADESTQGVPKAWFGDGEQRPPKRRRIAAEENTQDLVPRHGLFSNTLTKSGTVFGTQAKKEIKNAFVYAIPPPPASESLSNLESYGLPSKFAGLVYRLKKGDGLSVLEEWEPSSAAEPLEKEAPAEDRNVFQDRFDRTGVGGWEYASAPPRVREVQRWLTSTTRAPLREKPQARSQIDGVTQAGTYGFSDTPPAQGAASGVRGKQTMTLFALEVFAPSRGELRPDPRADPLAAIFYSFQDSGVEPNSSNVRKGVITVLNAPLDPRRLGDIPSQVVASELDLLHTVADLVVDLDPDIISGWEVQSSSWGYLGARGQHYGLDIEELISRAPARASSNSSDQWSIRHTSTFRVAGRHVLNLWRIMRAELELSMYTLENTVFHLLRRRIPKYAPSTLTEWYNSPVPAHRARLLHHLLGHAVLVLEMLDAADIVAKTAEFARVFGVDFFSVISRGSQFKVESFMFRIAKPESFVLRSPNKREVGTQNAAECMPLIMEPLSAFYNSPLVVLDFQSLYPSVMVAYNYCYSTCLGRITPFKGQYKFGVSETNLPPGLLATLHDHITVAPNGIMYVKPEVRRGLLGRMLTELLDTRVMVKSAMKRAHDNKTLTKILDARQLGLKYIANVTYGYTSATFSGRMPAVEIADSIVQSGRETLEKAIKFIETNEKWGARVVYGDTDSLFVYLSGKTKEQAFRIGYDIADAVTRQNPVPIKLKFEKVYLPCVLMAKKRYVGFKYESPDDTEPVFDAKGIETVRRDGVPAQRKMTETALK</sequence>
<keyword evidence="2" id="KW-1185">Reference proteome</keyword>
<organism evidence="1 2">
    <name type="scientific">Russula earlei</name>
    <dbReference type="NCBI Taxonomy" id="71964"/>
    <lineage>
        <taxon>Eukaryota</taxon>
        <taxon>Fungi</taxon>
        <taxon>Dikarya</taxon>
        <taxon>Basidiomycota</taxon>
        <taxon>Agaricomycotina</taxon>
        <taxon>Agaricomycetes</taxon>
        <taxon>Russulales</taxon>
        <taxon>Russulaceae</taxon>
        <taxon>Russula</taxon>
    </lineage>
</organism>
<comment type="caution">
    <text evidence="1">The sequence shown here is derived from an EMBL/GenBank/DDBJ whole genome shotgun (WGS) entry which is preliminary data.</text>
</comment>
<accession>A0ACC0UNB2</accession>
<gene>
    <name evidence="1" type="ORF">F5148DRAFT_1162590</name>
</gene>
<protein>
    <submittedName>
        <fullName evidence="1">Uncharacterized protein</fullName>
    </submittedName>
</protein>